<dbReference type="Pfam" id="PF00589">
    <property type="entry name" value="Phage_integrase"/>
    <property type="match status" value="1"/>
</dbReference>
<evidence type="ECO:0000313" key="12">
    <source>
        <dbReference type="EMBL" id="OGK55523.1"/>
    </source>
</evidence>
<evidence type="ECO:0000256" key="8">
    <source>
        <dbReference type="ARBA" id="ARBA00023306"/>
    </source>
</evidence>
<keyword evidence="3" id="KW-0132">Cell division</keyword>
<dbReference type="PANTHER" id="PTHR30349">
    <property type="entry name" value="PHAGE INTEGRASE-RELATED"/>
    <property type="match status" value="1"/>
</dbReference>
<dbReference type="InterPro" id="IPR011010">
    <property type="entry name" value="DNA_brk_join_enz"/>
</dbReference>
<comment type="caution">
    <text evidence="12">The sequence shown here is derived from an EMBL/GenBank/DDBJ whole genome shotgun (WGS) entry which is preliminary data.</text>
</comment>
<dbReference type="InterPro" id="IPR044068">
    <property type="entry name" value="CB"/>
</dbReference>
<dbReference type="SUPFAM" id="SSF47823">
    <property type="entry name" value="lambda integrase-like, N-terminal domain"/>
    <property type="match status" value="1"/>
</dbReference>
<dbReference type="SUPFAM" id="SSF56349">
    <property type="entry name" value="DNA breaking-rejoining enzymes"/>
    <property type="match status" value="1"/>
</dbReference>
<dbReference type="AlphaFoldDB" id="A0A1F7JIT4"/>
<dbReference type="GO" id="GO:0003677">
    <property type="term" value="F:DNA binding"/>
    <property type="evidence" value="ECO:0007669"/>
    <property type="project" value="UniProtKB-UniRule"/>
</dbReference>
<dbReference type="InterPro" id="IPR004107">
    <property type="entry name" value="Integrase_SAM-like_N"/>
</dbReference>
<evidence type="ECO:0000313" key="13">
    <source>
        <dbReference type="Proteomes" id="UP000177418"/>
    </source>
</evidence>
<dbReference type="GO" id="GO:0051301">
    <property type="term" value="P:cell division"/>
    <property type="evidence" value="ECO:0007669"/>
    <property type="project" value="UniProtKB-KW"/>
</dbReference>
<evidence type="ECO:0000256" key="5">
    <source>
        <dbReference type="ARBA" id="ARBA00022908"/>
    </source>
</evidence>
<dbReference type="EMBL" id="MGAV01000002">
    <property type="protein sequence ID" value="OGK55523.1"/>
    <property type="molecule type" value="Genomic_DNA"/>
</dbReference>
<gene>
    <name evidence="12" type="ORF">A3H78_05150</name>
</gene>
<evidence type="ECO:0000256" key="6">
    <source>
        <dbReference type="ARBA" id="ARBA00023125"/>
    </source>
</evidence>
<keyword evidence="8" id="KW-0131">Cell cycle</keyword>
<protein>
    <recommendedName>
        <fullName evidence="14">Tyrosine recombinase XerC</fullName>
    </recommendedName>
</protein>
<keyword evidence="7" id="KW-0233">DNA recombination</keyword>
<keyword evidence="2" id="KW-0963">Cytoplasm</keyword>
<evidence type="ECO:0000256" key="3">
    <source>
        <dbReference type="ARBA" id="ARBA00022618"/>
    </source>
</evidence>
<evidence type="ECO:0000256" key="1">
    <source>
        <dbReference type="ARBA" id="ARBA00004496"/>
    </source>
</evidence>
<dbReference type="Gene3D" id="1.10.150.130">
    <property type="match status" value="1"/>
</dbReference>
<evidence type="ECO:0008006" key="14">
    <source>
        <dbReference type="Google" id="ProtNLM"/>
    </source>
</evidence>
<dbReference type="PROSITE" id="PS51898">
    <property type="entry name" value="TYR_RECOMBINASE"/>
    <property type="match status" value="1"/>
</dbReference>
<reference evidence="12 13" key="1">
    <citation type="journal article" date="2016" name="Nat. Commun.">
        <title>Thousands of microbial genomes shed light on interconnected biogeochemical processes in an aquifer system.</title>
        <authorList>
            <person name="Anantharaman K."/>
            <person name="Brown C.T."/>
            <person name="Hug L.A."/>
            <person name="Sharon I."/>
            <person name="Castelle C.J."/>
            <person name="Probst A.J."/>
            <person name="Thomas B.C."/>
            <person name="Singh A."/>
            <person name="Wilkins M.J."/>
            <person name="Karaoz U."/>
            <person name="Brodie E.L."/>
            <person name="Williams K.H."/>
            <person name="Hubbard S.S."/>
            <person name="Banfield J.F."/>
        </authorList>
    </citation>
    <scope>NUCLEOTIDE SEQUENCE [LARGE SCALE GENOMIC DNA]</scope>
</reference>
<evidence type="ECO:0000256" key="9">
    <source>
        <dbReference type="PROSITE-ProRule" id="PRU01248"/>
    </source>
</evidence>
<name>A0A1F7JIT4_9BACT</name>
<dbReference type="GO" id="GO:0006310">
    <property type="term" value="P:DNA recombination"/>
    <property type="evidence" value="ECO:0007669"/>
    <property type="project" value="UniProtKB-KW"/>
</dbReference>
<dbReference type="CDD" id="cd00798">
    <property type="entry name" value="INT_XerDC_C"/>
    <property type="match status" value="1"/>
</dbReference>
<evidence type="ECO:0000259" key="10">
    <source>
        <dbReference type="PROSITE" id="PS51898"/>
    </source>
</evidence>
<dbReference type="Proteomes" id="UP000177418">
    <property type="component" value="Unassembled WGS sequence"/>
</dbReference>
<evidence type="ECO:0000256" key="4">
    <source>
        <dbReference type="ARBA" id="ARBA00022829"/>
    </source>
</evidence>
<sequence length="314" mass="37186">MNLHEAILRFLEYCDLDRNLSQNTIRMYDYYLTFFQKWIEKEEKKGTDFKVENVDEEQIRRFRLYLSRDYFNQYKGELKKQTQNYFLVALRSFFRYLIKKKLSVISPEIIELGKLGDREVKFLEENMLTKLLQAPDTKKIRGLRDKAILEVLFSTGLRVSELVSLNRDKVNINEGEFAVMGKGRKLRLVFLTTSAKKWLNEYLHARKDPYQALFIRYSGPKIKGELTDQSLRLTTRSIERMVDKYKKKAGILNHLTPHVLRHSFATDLLNHGADLRSVQEMLGHKNISTTQIYTHVTNLRLRETHKKYHSGNKV</sequence>
<dbReference type="Pfam" id="PF02899">
    <property type="entry name" value="Phage_int_SAM_1"/>
    <property type="match status" value="1"/>
</dbReference>
<keyword evidence="5" id="KW-0229">DNA integration</keyword>
<keyword evidence="4" id="KW-0159">Chromosome partition</keyword>
<organism evidence="12 13">
    <name type="scientific">Candidatus Roizmanbacteria bacterium RIFCSPLOWO2_02_FULL_36_11</name>
    <dbReference type="NCBI Taxonomy" id="1802071"/>
    <lineage>
        <taxon>Bacteria</taxon>
        <taxon>Candidatus Roizmaniibacteriota</taxon>
    </lineage>
</organism>
<dbReference type="GO" id="GO:0007059">
    <property type="term" value="P:chromosome segregation"/>
    <property type="evidence" value="ECO:0007669"/>
    <property type="project" value="UniProtKB-KW"/>
</dbReference>
<dbReference type="InterPro" id="IPR010998">
    <property type="entry name" value="Integrase_recombinase_N"/>
</dbReference>
<dbReference type="GO" id="GO:0015074">
    <property type="term" value="P:DNA integration"/>
    <property type="evidence" value="ECO:0007669"/>
    <property type="project" value="UniProtKB-KW"/>
</dbReference>
<dbReference type="InterPro" id="IPR013762">
    <property type="entry name" value="Integrase-like_cat_sf"/>
</dbReference>
<evidence type="ECO:0000256" key="2">
    <source>
        <dbReference type="ARBA" id="ARBA00022490"/>
    </source>
</evidence>
<dbReference type="PANTHER" id="PTHR30349:SF77">
    <property type="entry name" value="TYROSINE RECOMBINASE XERC"/>
    <property type="match status" value="1"/>
</dbReference>
<feature type="domain" description="Core-binding (CB)" evidence="11">
    <location>
        <begin position="1"/>
        <end position="98"/>
    </location>
</feature>
<feature type="domain" description="Tyr recombinase" evidence="10">
    <location>
        <begin position="118"/>
        <end position="306"/>
    </location>
</feature>
<comment type="subcellular location">
    <subcellularLocation>
        <location evidence="1">Cytoplasm</location>
    </subcellularLocation>
</comment>
<keyword evidence="6 9" id="KW-0238">DNA-binding</keyword>
<proteinExistence type="predicted"/>
<dbReference type="InterPro" id="IPR050090">
    <property type="entry name" value="Tyrosine_recombinase_XerCD"/>
</dbReference>
<evidence type="ECO:0000259" key="11">
    <source>
        <dbReference type="PROSITE" id="PS51900"/>
    </source>
</evidence>
<dbReference type="GO" id="GO:0005737">
    <property type="term" value="C:cytoplasm"/>
    <property type="evidence" value="ECO:0007669"/>
    <property type="project" value="UniProtKB-SubCell"/>
</dbReference>
<dbReference type="InterPro" id="IPR002104">
    <property type="entry name" value="Integrase_catalytic"/>
</dbReference>
<evidence type="ECO:0000256" key="7">
    <source>
        <dbReference type="ARBA" id="ARBA00023172"/>
    </source>
</evidence>
<dbReference type="PROSITE" id="PS51900">
    <property type="entry name" value="CB"/>
    <property type="match status" value="1"/>
</dbReference>
<accession>A0A1F7JIT4</accession>
<dbReference type="Gene3D" id="1.10.443.10">
    <property type="entry name" value="Intergrase catalytic core"/>
    <property type="match status" value="1"/>
</dbReference>